<dbReference type="SMART" id="SM01209">
    <property type="entry name" value="GARS_A"/>
    <property type="match status" value="1"/>
</dbReference>
<reference evidence="8" key="1">
    <citation type="submission" date="2018-06" db="EMBL/GenBank/DDBJ databases">
        <authorList>
            <person name="Zhirakovskaya E."/>
        </authorList>
    </citation>
    <scope>NUCLEOTIDE SEQUENCE</scope>
</reference>
<dbReference type="Gene3D" id="3.20.20.70">
    <property type="entry name" value="Aldolase class I"/>
    <property type="match status" value="1"/>
</dbReference>
<dbReference type="EMBL" id="UOGG01000039">
    <property type="protein sequence ID" value="VAX27693.1"/>
    <property type="molecule type" value="Genomic_DNA"/>
</dbReference>
<dbReference type="Pfam" id="PF18130">
    <property type="entry name" value="ATPgrasp_N"/>
    <property type="match status" value="1"/>
</dbReference>
<evidence type="ECO:0000256" key="4">
    <source>
        <dbReference type="ARBA" id="ARBA00023002"/>
    </source>
</evidence>
<dbReference type="CDD" id="cd02809">
    <property type="entry name" value="alpha_hydroxyacid_oxid_FMN"/>
    <property type="match status" value="1"/>
</dbReference>
<dbReference type="InterPro" id="IPR000262">
    <property type="entry name" value="FMN-dep_DH"/>
</dbReference>
<dbReference type="Pfam" id="PF13535">
    <property type="entry name" value="ATP-grasp_4"/>
    <property type="match status" value="1"/>
</dbReference>
<sequence length="752" mass="80211">MSEKSPVKHLLIIGGGAFQLPAIKTAKAMGLKVAVTDYNPSALGMRLADFPIVVSTRNINLTVNTIREFHQTCPLDGVMTVGTDASQTVAAVADALDLPGIPFEVAERATDKIKMRYCLRKHKVPIPDFRPVWSLAEAEIALKEMPLPLVIKPCDNMGARGVKKILKVEDLNSAFQEAKQASISGKLILEEFMPGPELSLDALVFDGRIEITGIADRHIEREPYFVEVGHTLPSNLPKAQQDKVMDVFRQAIRALGIDHGAAKGDIKLTSEGPKIVEIAARLSGGWMSAHTYPLSSGVNLMKAAIQVALGETPTDLQPKTALVSAERSLIPSPGKILSINGVEEARKIKGVKEIILMKEAGDRVDAITSNLGKAGYVITVGNTREEAIRSNDLARKAIQIEMGEPNTLTWDIIRNNARRKFYVACKACVVCDGAECRGKVPGIGGIGTGESFTENLRALARYKINLRTIHQVKTPDLSIELFGRKLALPILAAPITGMETNLAGGMDEKEYASAVLDGCLDSGSLGMVGDGASPKKYLVGLSAIRERGGVGIPIFKPREDNAEIITRFKAAESAGAIAVGIDIDAASFKTMALKSQAVGPKSVDQLRELKSYLSVPFILKGIMNVESALAAVSAGADAIVVSNHGGRVMDTMPGTADVLPEISAAVAGRAKILVDGGVREGIDILKMLALGADAVLIGRPVCIAAFGAGREGVEFYLNQKKDELKKAMILTGCADIGKIDPSVIFRHAKGDR</sequence>
<keyword evidence="2" id="KW-0285">Flavoprotein</keyword>
<dbReference type="SUPFAM" id="SSF51395">
    <property type="entry name" value="FMN-linked oxidoreductases"/>
    <property type="match status" value="1"/>
</dbReference>
<dbReference type="AlphaFoldDB" id="A0A3B1CSU1"/>
<dbReference type="InterPro" id="IPR011761">
    <property type="entry name" value="ATP-grasp"/>
</dbReference>
<feature type="domain" description="FMN hydroxy acid dehydrogenase" evidence="7">
    <location>
        <begin position="444"/>
        <end position="749"/>
    </location>
</feature>
<dbReference type="Gene3D" id="3.40.50.20">
    <property type="match status" value="1"/>
</dbReference>
<dbReference type="InterPro" id="IPR012133">
    <property type="entry name" value="Alpha-hydoxy_acid_DH_FMN"/>
</dbReference>
<dbReference type="Pfam" id="PF18603">
    <property type="entry name" value="LAL_C2"/>
    <property type="match status" value="1"/>
</dbReference>
<dbReference type="GO" id="GO:0005524">
    <property type="term" value="F:ATP binding"/>
    <property type="evidence" value="ECO:0007669"/>
    <property type="project" value="InterPro"/>
</dbReference>
<evidence type="ECO:0000256" key="2">
    <source>
        <dbReference type="ARBA" id="ARBA00022630"/>
    </source>
</evidence>
<evidence type="ECO:0000256" key="3">
    <source>
        <dbReference type="ARBA" id="ARBA00022643"/>
    </source>
</evidence>
<gene>
    <name evidence="8" type="ORF">MNBD_NITROSPINAE05-24</name>
</gene>
<dbReference type="Pfam" id="PF01070">
    <property type="entry name" value="FMN_dh"/>
    <property type="match status" value="2"/>
</dbReference>
<name>A0A3B1CSU1_9ZZZZ</name>
<keyword evidence="4" id="KW-0560">Oxidoreductase</keyword>
<proteinExistence type="inferred from homology"/>
<organism evidence="8">
    <name type="scientific">hydrothermal vent metagenome</name>
    <dbReference type="NCBI Taxonomy" id="652676"/>
    <lineage>
        <taxon>unclassified sequences</taxon>
        <taxon>metagenomes</taxon>
        <taxon>ecological metagenomes</taxon>
    </lineage>
</organism>
<dbReference type="InterPro" id="IPR040570">
    <property type="entry name" value="LAL_C2"/>
</dbReference>
<dbReference type="Gene3D" id="3.30.470.20">
    <property type="entry name" value="ATP-grasp fold, B domain"/>
    <property type="match status" value="1"/>
</dbReference>
<protein>
    <submittedName>
        <fullName evidence="8">L-lactate dehydrogenase</fullName>
    </submittedName>
</protein>
<keyword evidence="3" id="KW-0288">FMN</keyword>
<accession>A0A3B1CSU1</accession>
<dbReference type="InterPro" id="IPR037396">
    <property type="entry name" value="FMN_HAD"/>
</dbReference>
<evidence type="ECO:0000256" key="1">
    <source>
        <dbReference type="ARBA" id="ARBA00001917"/>
    </source>
</evidence>
<dbReference type="InterPro" id="IPR013815">
    <property type="entry name" value="ATP_grasp_subdomain_1"/>
</dbReference>
<evidence type="ECO:0000259" key="6">
    <source>
        <dbReference type="PROSITE" id="PS50975"/>
    </source>
</evidence>
<dbReference type="PANTHER" id="PTHR10578">
    <property type="entry name" value="S -2-HYDROXY-ACID OXIDASE-RELATED"/>
    <property type="match status" value="1"/>
</dbReference>
<dbReference type="PROSITE" id="PS50975">
    <property type="entry name" value="ATP_GRASP"/>
    <property type="match status" value="1"/>
</dbReference>
<comment type="similarity">
    <text evidence="5">Belongs to the FMN-dependent alpha-hydroxy acid dehydrogenase family.</text>
</comment>
<dbReference type="GO" id="GO:0046872">
    <property type="term" value="F:metal ion binding"/>
    <property type="evidence" value="ECO:0007669"/>
    <property type="project" value="InterPro"/>
</dbReference>
<dbReference type="Gene3D" id="3.30.1490.20">
    <property type="entry name" value="ATP-grasp fold, A domain"/>
    <property type="match status" value="1"/>
</dbReference>
<feature type="domain" description="ATP-grasp" evidence="6">
    <location>
        <begin position="116"/>
        <end position="309"/>
    </location>
</feature>
<dbReference type="SUPFAM" id="SSF56059">
    <property type="entry name" value="Glutathione synthetase ATP-binding domain-like"/>
    <property type="match status" value="1"/>
</dbReference>
<dbReference type="PANTHER" id="PTHR10578:SF107">
    <property type="entry name" value="2-HYDROXYACID OXIDASE 1"/>
    <property type="match status" value="1"/>
</dbReference>
<dbReference type="PROSITE" id="PS51349">
    <property type="entry name" value="FMN_HYDROXY_ACID_DH_2"/>
    <property type="match status" value="1"/>
</dbReference>
<dbReference type="GO" id="GO:0016491">
    <property type="term" value="F:oxidoreductase activity"/>
    <property type="evidence" value="ECO:0007669"/>
    <property type="project" value="UniProtKB-KW"/>
</dbReference>
<evidence type="ECO:0000256" key="5">
    <source>
        <dbReference type="ARBA" id="ARBA00024042"/>
    </source>
</evidence>
<dbReference type="InterPro" id="IPR013785">
    <property type="entry name" value="Aldolase_TIM"/>
</dbReference>
<evidence type="ECO:0000259" key="7">
    <source>
        <dbReference type="PROSITE" id="PS51349"/>
    </source>
</evidence>
<dbReference type="GO" id="GO:0010181">
    <property type="term" value="F:FMN binding"/>
    <property type="evidence" value="ECO:0007669"/>
    <property type="project" value="InterPro"/>
</dbReference>
<evidence type="ECO:0000313" key="8">
    <source>
        <dbReference type="EMBL" id="VAX27693.1"/>
    </source>
</evidence>
<comment type="cofactor">
    <cofactor evidence="1">
        <name>FMN</name>
        <dbReference type="ChEBI" id="CHEBI:58210"/>
    </cofactor>
</comment>
<dbReference type="InterPro" id="IPR041472">
    <property type="entry name" value="BL00235/CARNS1_N"/>
</dbReference>